<dbReference type="InterPro" id="IPR052709">
    <property type="entry name" value="Transposase-MT_Hybrid"/>
</dbReference>
<dbReference type="PANTHER" id="PTHR46060">
    <property type="entry name" value="MARINER MOS1 TRANSPOSASE-LIKE PROTEIN"/>
    <property type="match status" value="1"/>
</dbReference>
<protein>
    <submittedName>
        <fullName evidence="2">Uncharacterized protein</fullName>
    </submittedName>
</protein>
<feature type="compositionally biased region" description="Basic and acidic residues" evidence="1">
    <location>
        <begin position="92"/>
        <end position="101"/>
    </location>
</feature>
<comment type="caution">
    <text evidence="2">The sequence shown here is derived from an EMBL/GenBank/DDBJ whole genome shotgun (WGS) entry which is preliminary data.</text>
</comment>
<evidence type="ECO:0000313" key="3">
    <source>
        <dbReference type="Proteomes" id="UP001516400"/>
    </source>
</evidence>
<organism evidence="2 3">
    <name type="scientific">Cryptolaemus montrouzieri</name>
    <dbReference type="NCBI Taxonomy" id="559131"/>
    <lineage>
        <taxon>Eukaryota</taxon>
        <taxon>Metazoa</taxon>
        <taxon>Ecdysozoa</taxon>
        <taxon>Arthropoda</taxon>
        <taxon>Hexapoda</taxon>
        <taxon>Insecta</taxon>
        <taxon>Pterygota</taxon>
        <taxon>Neoptera</taxon>
        <taxon>Endopterygota</taxon>
        <taxon>Coleoptera</taxon>
        <taxon>Polyphaga</taxon>
        <taxon>Cucujiformia</taxon>
        <taxon>Coccinelloidea</taxon>
        <taxon>Coccinellidae</taxon>
        <taxon>Scymninae</taxon>
        <taxon>Scymnini</taxon>
        <taxon>Cryptolaemus</taxon>
    </lineage>
</organism>
<dbReference type="EMBL" id="JABFTP020000083">
    <property type="protein sequence ID" value="KAL3275625.1"/>
    <property type="molecule type" value="Genomic_DNA"/>
</dbReference>
<dbReference type="Proteomes" id="UP001516400">
    <property type="component" value="Unassembled WGS sequence"/>
</dbReference>
<evidence type="ECO:0000313" key="2">
    <source>
        <dbReference type="EMBL" id="KAL3275625.1"/>
    </source>
</evidence>
<keyword evidence="3" id="KW-1185">Reference proteome</keyword>
<reference evidence="2 3" key="1">
    <citation type="journal article" date="2021" name="BMC Biol.">
        <title>Horizontally acquired antibacterial genes associated with adaptive radiation of ladybird beetles.</title>
        <authorList>
            <person name="Li H.S."/>
            <person name="Tang X.F."/>
            <person name="Huang Y.H."/>
            <person name="Xu Z.Y."/>
            <person name="Chen M.L."/>
            <person name="Du X.Y."/>
            <person name="Qiu B.Y."/>
            <person name="Chen P.T."/>
            <person name="Zhang W."/>
            <person name="Slipinski A."/>
            <person name="Escalona H.E."/>
            <person name="Waterhouse R.M."/>
            <person name="Zwick A."/>
            <person name="Pang H."/>
        </authorList>
    </citation>
    <scope>NUCLEOTIDE SEQUENCE [LARGE SCALE GENOMIC DNA]</scope>
    <source>
        <strain evidence="2">SYSU2018</strain>
    </source>
</reference>
<name>A0ABD2NA32_9CUCU</name>
<accession>A0ABD2NA32</accession>
<dbReference type="PANTHER" id="PTHR46060:SF1">
    <property type="entry name" value="MARINER MOS1 TRANSPOSASE-LIKE PROTEIN"/>
    <property type="match status" value="1"/>
</dbReference>
<dbReference type="AlphaFoldDB" id="A0ABD2NA32"/>
<proteinExistence type="predicted"/>
<sequence length="156" mass="17592">MWMTAKTWNLVTEKTIKTASRKVGFKVPCEDKGNDLPLAELARTWQRVQEELHLQETEFEDFVTFDNDSAVCGELIDADIITSVLPVTYAEADKNEKGRESLEDDEGSGRPSTAVTEENEARVRALLNQDCHMSLRMLAQELNMSKDSVALILKKT</sequence>
<feature type="region of interest" description="Disordered" evidence="1">
    <location>
        <begin position="92"/>
        <end position="118"/>
    </location>
</feature>
<gene>
    <name evidence="2" type="ORF">HHI36_020378</name>
</gene>
<evidence type="ECO:0000256" key="1">
    <source>
        <dbReference type="SAM" id="MobiDB-lite"/>
    </source>
</evidence>